<organism evidence="1 2">
    <name type="scientific">Podospora australis</name>
    <dbReference type="NCBI Taxonomy" id="1536484"/>
    <lineage>
        <taxon>Eukaryota</taxon>
        <taxon>Fungi</taxon>
        <taxon>Dikarya</taxon>
        <taxon>Ascomycota</taxon>
        <taxon>Pezizomycotina</taxon>
        <taxon>Sordariomycetes</taxon>
        <taxon>Sordariomycetidae</taxon>
        <taxon>Sordariales</taxon>
        <taxon>Podosporaceae</taxon>
        <taxon>Podospora</taxon>
    </lineage>
</organism>
<gene>
    <name evidence="1" type="ORF">QBC35DRAFT_532225</name>
</gene>
<reference evidence="1" key="2">
    <citation type="submission" date="2023-05" db="EMBL/GenBank/DDBJ databases">
        <authorList>
            <consortium name="Lawrence Berkeley National Laboratory"/>
            <person name="Steindorff A."/>
            <person name="Hensen N."/>
            <person name="Bonometti L."/>
            <person name="Westerberg I."/>
            <person name="Brannstrom I.O."/>
            <person name="Guillou S."/>
            <person name="Cros-Aarteil S."/>
            <person name="Calhoun S."/>
            <person name="Haridas S."/>
            <person name="Kuo A."/>
            <person name="Mondo S."/>
            <person name="Pangilinan J."/>
            <person name="Riley R."/>
            <person name="Labutti K."/>
            <person name="Andreopoulos B."/>
            <person name="Lipzen A."/>
            <person name="Chen C."/>
            <person name="Yanf M."/>
            <person name="Daum C."/>
            <person name="Ng V."/>
            <person name="Clum A."/>
            <person name="Ohm R."/>
            <person name="Martin F."/>
            <person name="Silar P."/>
            <person name="Natvig D."/>
            <person name="Lalanne C."/>
            <person name="Gautier V."/>
            <person name="Ament-Velasquez S.L."/>
            <person name="Kruys A."/>
            <person name="Hutchinson M.I."/>
            <person name="Powell A.J."/>
            <person name="Barry K."/>
            <person name="Miller A.N."/>
            <person name="Grigoriev I.V."/>
            <person name="Debuchy R."/>
            <person name="Gladieux P."/>
            <person name="Thoren M.H."/>
            <person name="Johannesson H."/>
        </authorList>
    </citation>
    <scope>NUCLEOTIDE SEQUENCE</scope>
    <source>
        <strain evidence="1">PSN309</strain>
    </source>
</reference>
<evidence type="ECO:0000313" key="2">
    <source>
        <dbReference type="Proteomes" id="UP001302126"/>
    </source>
</evidence>
<accession>A0AAN6WTB0</accession>
<dbReference type="EMBL" id="MU864397">
    <property type="protein sequence ID" value="KAK4187759.1"/>
    <property type="molecule type" value="Genomic_DNA"/>
</dbReference>
<dbReference type="Proteomes" id="UP001302126">
    <property type="component" value="Unassembled WGS sequence"/>
</dbReference>
<name>A0AAN6WTB0_9PEZI</name>
<comment type="caution">
    <text evidence="1">The sequence shown here is derived from an EMBL/GenBank/DDBJ whole genome shotgun (WGS) entry which is preliminary data.</text>
</comment>
<sequence length="275" mass="29995">MTLMRDLKGAEEQPMSGLIPARMGLIKIGEHQQPGRKLGRGYPFPGRVRTLEYSYCAIESRSCASQPLLLQNNSGLSMLEGFWGGTPHDYGCNTESAVSWFWCALPQTWLKKSSEVWSVPTLPALLLCSFSGHSRPLAASTPAKPGYASPVSEFAQSWGNMTAEVAEGLLKIGARAGVCRPATQTGRHFASISFAANARHGRLESGSETTPLESHGRCTDETTIFIPGRHRCWGKCVSPPCFEIEELRQCGASRLQVTDILLSITIRHNSETTTP</sequence>
<evidence type="ECO:0000313" key="1">
    <source>
        <dbReference type="EMBL" id="KAK4187759.1"/>
    </source>
</evidence>
<proteinExistence type="predicted"/>
<keyword evidence="2" id="KW-1185">Reference proteome</keyword>
<reference evidence="1" key="1">
    <citation type="journal article" date="2023" name="Mol. Phylogenet. Evol.">
        <title>Genome-scale phylogeny and comparative genomics of the fungal order Sordariales.</title>
        <authorList>
            <person name="Hensen N."/>
            <person name="Bonometti L."/>
            <person name="Westerberg I."/>
            <person name="Brannstrom I.O."/>
            <person name="Guillou S."/>
            <person name="Cros-Aarteil S."/>
            <person name="Calhoun S."/>
            <person name="Haridas S."/>
            <person name="Kuo A."/>
            <person name="Mondo S."/>
            <person name="Pangilinan J."/>
            <person name="Riley R."/>
            <person name="LaButti K."/>
            <person name="Andreopoulos B."/>
            <person name="Lipzen A."/>
            <person name="Chen C."/>
            <person name="Yan M."/>
            <person name="Daum C."/>
            <person name="Ng V."/>
            <person name="Clum A."/>
            <person name="Steindorff A."/>
            <person name="Ohm R.A."/>
            <person name="Martin F."/>
            <person name="Silar P."/>
            <person name="Natvig D.O."/>
            <person name="Lalanne C."/>
            <person name="Gautier V."/>
            <person name="Ament-Velasquez S.L."/>
            <person name="Kruys A."/>
            <person name="Hutchinson M.I."/>
            <person name="Powell A.J."/>
            <person name="Barry K."/>
            <person name="Miller A.N."/>
            <person name="Grigoriev I.V."/>
            <person name="Debuchy R."/>
            <person name="Gladieux P."/>
            <person name="Hiltunen Thoren M."/>
            <person name="Johannesson H."/>
        </authorList>
    </citation>
    <scope>NUCLEOTIDE SEQUENCE</scope>
    <source>
        <strain evidence="1">PSN309</strain>
    </source>
</reference>
<dbReference type="AlphaFoldDB" id="A0AAN6WTB0"/>
<protein>
    <submittedName>
        <fullName evidence="1">Uncharacterized protein</fullName>
    </submittedName>
</protein>